<dbReference type="Proteomes" id="UP001596470">
    <property type="component" value="Unassembled WGS sequence"/>
</dbReference>
<proteinExistence type="predicted"/>
<keyword evidence="4" id="KW-1185">Reference proteome</keyword>
<organism evidence="3 4">
    <name type="scientific">Glycomyces mayteni</name>
    <dbReference type="NCBI Taxonomy" id="543887"/>
    <lineage>
        <taxon>Bacteria</taxon>
        <taxon>Bacillati</taxon>
        <taxon>Actinomycetota</taxon>
        <taxon>Actinomycetes</taxon>
        <taxon>Glycomycetales</taxon>
        <taxon>Glycomycetaceae</taxon>
        <taxon>Glycomyces</taxon>
    </lineage>
</organism>
<evidence type="ECO:0000256" key="1">
    <source>
        <dbReference type="ARBA" id="ARBA00022729"/>
    </source>
</evidence>
<reference evidence="4" key="1">
    <citation type="journal article" date="2019" name="Int. J. Syst. Evol. Microbiol.">
        <title>The Global Catalogue of Microorganisms (GCM) 10K type strain sequencing project: providing services to taxonomists for standard genome sequencing and annotation.</title>
        <authorList>
            <consortium name="The Broad Institute Genomics Platform"/>
            <consortium name="The Broad Institute Genome Sequencing Center for Infectious Disease"/>
            <person name="Wu L."/>
            <person name="Ma J."/>
        </authorList>
    </citation>
    <scope>NUCLEOTIDE SEQUENCE [LARGE SCALE GENOMIC DNA]</scope>
    <source>
        <strain evidence="4">KACC 12634</strain>
    </source>
</reference>
<dbReference type="InterPro" id="IPR006311">
    <property type="entry name" value="TAT_signal"/>
</dbReference>
<dbReference type="SUPFAM" id="SSF69318">
    <property type="entry name" value="Integrin alpha N-terminal domain"/>
    <property type="match status" value="2"/>
</dbReference>
<dbReference type="Gene3D" id="2.130.10.130">
    <property type="entry name" value="Integrin alpha, N-terminal"/>
    <property type="match status" value="2"/>
</dbReference>
<comment type="caution">
    <text evidence="3">The sequence shown here is derived from an EMBL/GenBank/DDBJ whole genome shotgun (WGS) entry which is preliminary data.</text>
</comment>
<evidence type="ECO:0000313" key="4">
    <source>
        <dbReference type="Proteomes" id="UP001596470"/>
    </source>
</evidence>
<keyword evidence="1 2" id="KW-0732">Signal</keyword>
<dbReference type="PROSITE" id="PS51318">
    <property type="entry name" value="TAT"/>
    <property type="match status" value="1"/>
</dbReference>
<gene>
    <name evidence="3" type="ORF">ACFQS3_13355</name>
</gene>
<dbReference type="InterPro" id="IPR028994">
    <property type="entry name" value="Integrin_alpha_N"/>
</dbReference>
<accession>A0ABW2DAN4</accession>
<protein>
    <submittedName>
        <fullName evidence="3">FG-GAP repeat domain-containing protein</fullName>
    </submittedName>
</protein>
<feature type="chain" id="PRO_5045299559" evidence="2">
    <location>
        <begin position="31"/>
        <end position="1005"/>
    </location>
</feature>
<dbReference type="Pfam" id="PF13517">
    <property type="entry name" value="FG-GAP_3"/>
    <property type="match status" value="2"/>
</dbReference>
<evidence type="ECO:0000256" key="2">
    <source>
        <dbReference type="SAM" id="SignalP"/>
    </source>
</evidence>
<feature type="signal peptide" evidence="2">
    <location>
        <begin position="1"/>
        <end position="30"/>
    </location>
</feature>
<name>A0ABW2DAN4_9ACTN</name>
<dbReference type="PANTHER" id="PTHR44103:SF1">
    <property type="entry name" value="PROPROTEIN CONVERTASE P"/>
    <property type="match status" value="1"/>
</dbReference>
<dbReference type="InterPro" id="IPR013517">
    <property type="entry name" value="FG-GAP"/>
</dbReference>
<dbReference type="PANTHER" id="PTHR44103">
    <property type="entry name" value="PROPROTEIN CONVERTASE P"/>
    <property type="match status" value="1"/>
</dbReference>
<evidence type="ECO:0000313" key="3">
    <source>
        <dbReference type="EMBL" id="MFC6958187.1"/>
    </source>
</evidence>
<dbReference type="EMBL" id="JBHSYS010000003">
    <property type="protein sequence ID" value="MFC6958187.1"/>
    <property type="molecule type" value="Genomic_DNA"/>
</dbReference>
<dbReference type="RefSeq" id="WP_382346484.1">
    <property type="nucleotide sequence ID" value="NZ_JBHMBP010000001.1"/>
</dbReference>
<sequence>MTPQTPLVRRSGIRLLAATAAGFVVASAFATPAFAEVPGIAGDPVVNPGVAASVTAGESTPGTITVDYTAAEGSADQTHAVAAEFTIEGSAGVIELTSTDAACDAATAYLVACTDAAADANTAFGFDLAAVPSADDETLSYTLKVTIDGIEVANQSGTVDVVSTYDVHNPYAHSDVAVTGVAAGASVGVNPVVYQDFDLAPTAEAVVVTFTNPAPDEGALNTAGLATAVDGYANCRTTYEGGTATGLECVITDVTDAKGQFLTLSKAVNYQFANGLVGPLEVCGCDYSVKTIDAGTLADEFDGLSWVPATGTKLSLVSAAAGWDGAEDSIAYYAGGITLTSAKRTYDLEVSETVIEGSVGDTVTVTTEIENNGPAAGSDLDPDGNSYLVRAQLPEGVELVGVDSDGQGTWECYDDSELAALHAATDTALERFDFACAVDEFGSRSRLYITYTVKLTDTTAYQGAVEIGAVYNDGEYEGAPGSDFALIYNDAYEARYDYNRDNYEDLLVIRKSDGALRLYKGTSAGTYGSAVSVGTGWGGFDIVMAGDLTGDGVPDLLARDNKTGTLYTYPGNGNGGFGSRITVGTGWNRMGQISVGHYDGDGIPDLYATSYADGNLYYYPGLGNGKFGARGLEGEWWDGMDVLTSIGDLNGDGYDEFLTRWNYDGHYYVYSSTGDVYELDQTLYDWLYTRRYEQVVGVGDVTRDSAPDIASVDLRTGQLVLRTFDPESPASSSGTSVGTGWNAMRLPVTLLDRTYDYDYDGFGDVIAQRKSDKDLYLYWGTGSGLGTRWNMCDNCDGITLASAGGDYNADGRADMLYRSYTGGLYIATGLEGESGFADTITAGSGWNVMNVLTGGHDFTGDAKDDLVARETSTGVLWLYPGKGDGKFGTRIKMGTGWKSFSEIASVGDLDHDGHADLLALRTSDGCLYFYGGKGNGTLKSAAKVSCGWSGYDQITGVGDFNRDGHADWLARRKSDGALYLYPGNGNHGAGTRKAIGTGWNSFTIA</sequence>